<name>A0ABT6DAA8_9LACO</name>
<comment type="caution">
    <text evidence="1">The sequence shown here is derived from an EMBL/GenBank/DDBJ whole genome shotgun (WGS) entry which is preliminary data.</text>
</comment>
<dbReference type="RefSeq" id="WP_199404655.1">
    <property type="nucleotide sequence ID" value="NZ_JAOZFC020000003.1"/>
</dbReference>
<dbReference type="EMBL" id="JAOZFC020000003">
    <property type="protein sequence ID" value="MDF9300632.1"/>
    <property type="molecule type" value="Genomic_DNA"/>
</dbReference>
<gene>
    <name evidence="1" type="ORF">OIT47_010165</name>
</gene>
<organism evidence="1 2">
    <name type="scientific">Weissella fermenti</name>
    <dbReference type="NCBI Taxonomy" id="2987699"/>
    <lineage>
        <taxon>Bacteria</taxon>
        <taxon>Bacillati</taxon>
        <taxon>Bacillota</taxon>
        <taxon>Bacilli</taxon>
        <taxon>Lactobacillales</taxon>
        <taxon>Lactobacillaceae</taxon>
        <taxon>Weissella</taxon>
    </lineage>
</organism>
<proteinExistence type="predicted"/>
<sequence length="123" mass="14453">MQQLELLDSELYGMAEVPEELAWYNHLGTELAGEWIDSPSQIAHNDRERSIIRKQRAILAEIRHVLVVKEELQLHREEAYKDKLKEDYRWAKRFGLPDAQIAEILGEQTRFIMRLGAKIRAAR</sequence>
<dbReference type="Proteomes" id="UP001146336">
    <property type="component" value="Unassembled WGS sequence"/>
</dbReference>
<evidence type="ECO:0000313" key="1">
    <source>
        <dbReference type="EMBL" id="MDF9300632.1"/>
    </source>
</evidence>
<protein>
    <submittedName>
        <fullName evidence="1">Uncharacterized protein</fullName>
    </submittedName>
</protein>
<reference evidence="1" key="1">
    <citation type="submission" date="2023-03" db="EMBL/GenBank/DDBJ databases">
        <title>Comparative genomics of Weissella fermenti BK2, and weissella type species.</title>
        <authorList>
            <person name="Lee J.K."/>
            <person name="Baek J.H."/>
            <person name="Kim J.M."/>
            <person name="Choi D.G."/>
            <person name="Jeon C.O."/>
        </authorList>
    </citation>
    <scope>NUCLEOTIDE SEQUENCE</scope>
    <source>
        <strain evidence="1">BK2</strain>
    </source>
</reference>
<evidence type="ECO:0000313" key="2">
    <source>
        <dbReference type="Proteomes" id="UP001146336"/>
    </source>
</evidence>
<accession>A0ABT6DAA8</accession>
<keyword evidence="2" id="KW-1185">Reference proteome</keyword>